<evidence type="ECO:0000259" key="3">
    <source>
        <dbReference type="PROSITE" id="PS51677"/>
    </source>
</evidence>
<dbReference type="GO" id="GO:0005576">
    <property type="term" value="C:extracellular region"/>
    <property type="evidence" value="ECO:0007669"/>
    <property type="project" value="UniProtKB-SubCell"/>
</dbReference>
<organism evidence="4 5">
    <name type="scientific">Paenibacillus prosopidis</name>
    <dbReference type="NCBI Taxonomy" id="630520"/>
    <lineage>
        <taxon>Bacteria</taxon>
        <taxon>Bacillati</taxon>
        <taxon>Bacillota</taxon>
        <taxon>Bacilli</taxon>
        <taxon>Bacillales</taxon>
        <taxon>Paenibacillaceae</taxon>
        <taxon>Paenibacillus</taxon>
    </lineage>
</organism>
<dbReference type="GO" id="GO:0005975">
    <property type="term" value="P:carbohydrate metabolic process"/>
    <property type="evidence" value="ECO:0007669"/>
    <property type="project" value="InterPro"/>
</dbReference>
<sequence>MDNVSIRFDRFPGGFSKAVVFSFDDGREQDRRLVQAFNRYGLKGTFHLNSGKFGEEGHIRAEEVADLFRGHEISAHTVTHPFLEQSPDDQIAEELIADRRNLEAIAGYPVRGMSYPFGTYNDRVVRALPVLGIEYARTVQSHGGFHMPDDPLRWHPTCHHKEMVEKAEQFLSSKQWFSRMELLFIWGHSYEFDHDDNWELVDKVGELLGGEESIWKASMTDIVTYQNALKALRFSVDRSMVHNPNALEVWFSADGEAVRIAAGETKRLR</sequence>
<dbReference type="AlphaFoldDB" id="A0A368VR90"/>
<name>A0A368VR90_9BACL</name>
<feature type="domain" description="NodB homology" evidence="3">
    <location>
        <begin position="17"/>
        <end position="269"/>
    </location>
</feature>
<dbReference type="PANTHER" id="PTHR34216">
    <property type="match status" value="1"/>
</dbReference>
<evidence type="ECO:0000313" key="4">
    <source>
        <dbReference type="EMBL" id="RCW42476.1"/>
    </source>
</evidence>
<keyword evidence="2" id="KW-0732">Signal</keyword>
<comment type="subcellular location">
    <subcellularLocation>
        <location evidence="1">Secreted</location>
    </subcellularLocation>
</comment>
<evidence type="ECO:0000256" key="2">
    <source>
        <dbReference type="ARBA" id="ARBA00022729"/>
    </source>
</evidence>
<dbReference type="CDD" id="cd10967">
    <property type="entry name" value="CE4_GLA_like_6s"/>
    <property type="match status" value="1"/>
</dbReference>
<accession>A0A368VR90</accession>
<evidence type="ECO:0000256" key="1">
    <source>
        <dbReference type="ARBA" id="ARBA00004613"/>
    </source>
</evidence>
<gene>
    <name evidence="4" type="ORF">DFP97_11638</name>
</gene>
<dbReference type="Proteomes" id="UP000252415">
    <property type="component" value="Unassembled WGS sequence"/>
</dbReference>
<dbReference type="Pfam" id="PF01522">
    <property type="entry name" value="Polysacc_deac_1"/>
    <property type="match status" value="1"/>
</dbReference>
<dbReference type="EMBL" id="QPJD01000016">
    <property type="protein sequence ID" value="RCW42476.1"/>
    <property type="molecule type" value="Genomic_DNA"/>
</dbReference>
<dbReference type="PROSITE" id="PS51677">
    <property type="entry name" value="NODB"/>
    <property type="match status" value="1"/>
</dbReference>
<dbReference type="InterPro" id="IPR011330">
    <property type="entry name" value="Glyco_hydro/deAcase_b/a-brl"/>
</dbReference>
<proteinExistence type="predicted"/>
<evidence type="ECO:0000313" key="5">
    <source>
        <dbReference type="Proteomes" id="UP000252415"/>
    </source>
</evidence>
<dbReference type="InterPro" id="IPR002509">
    <property type="entry name" value="NODB_dom"/>
</dbReference>
<dbReference type="Gene3D" id="3.20.20.370">
    <property type="entry name" value="Glycoside hydrolase/deacetylase"/>
    <property type="match status" value="1"/>
</dbReference>
<dbReference type="PANTHER" id="PTHR34216:SF3">
    <property type="entry name" value="POLY-BETA-1,6-N-ACETYL-D-GLUCOSAMINE N-DEACETYLASE"/>
    <property type="match status" value="1"/>
</dbReference>
<comment type="caution">
    <text evidence="4">The sequence shown here is derived from an EMBL/GenBank/DDBJ whole genome shotgun (WGS) entry which is preliminary data.</text>
</comment>
<reference evidence="4 5" key="1">
    <citation type="submission" date="2018-07" db="EMBL/GenBank/DDBJ databases">
        <title>Genomic Encyclopedia of Type Strains, Phase III (KMG-III): the genomes of soil and plant-associated and newly described type strains.</title>
        <authorList>
            <person name="Whitman W."/>
        </authorList>
    </citation>
    <scope>NUCLEOTIDE SEQUENCE [LARGE SCALE GENOMIC DNA]</scope>
    <source>
        <strain evidence="4 5">CECT 7506</strain>
    </source>
</reference>
<dbReference type="OrthoDB" id="43281at2"/>
<dbReference type="InterPro" id="IPR051398">
    <property type="entry name" value="Polysacch_Deacetylase"/>
</dbReference>
<dbReference type="SUPFAM" id="SSF88713">
    <property type="entry name" value="Glycoside hydrolase/deacetylase"/>
    <property type="match status" value="1"/>
</dbReference>
<dbReference type="RefSeq" id="WP_114382636.1">
    <property type="nucleotide sequence ID" value="NZ_QPJD01000016.1"/>
</dbReference>
<keyword evidence="5" id="KW-1185">Reference proteome</keyword>
<dbReference type="GO" id="GO:0016810">
    <property type="term" value="F:hydrolase activity, acting on carbon-nitrogen (but not peptide) bonds"/>
    <property type="evidence" value="ECO:0007669"/>
    <property type="project" value="InterPro"/>
</dbReference>
<protein>
    <submittedName>
        <fullName evidence="4">Polysaccharide deacetylase</fullName>
    </submittedName>
</protein>